<protein>
    <submittedName>
        <fullName evidence="1">Uncharacterized protein</fullName>
    </submittedName>
</protein>
<accession>A0A9D9D9Y5</accession>
<gene>
    <name evidence="1" type="ORF">IAC78_03550</name>
</gene>
<sequence>MNCKLSECLKDIGINNLKAIKIKDDLSKGLYNTALKELLEERRRIVKKLNSCESKLQCLDYIIREIKKTQRN</sequence>
<reference evidence="1" key="2">
    <citation type="journal article" date="2021" name="PeerJ">
        <title>Extensive microbial diversity within the chicken gut microbiome revealed by metagenomics and culture.</title>
        <authorList>
            <person name="Gilroy R."/>
            <person name="Ravi A."/>
            <person name="Getino M."/>
            <person name="Pursley I."/>
            <person name="Horton D.L."/>
            <person name="Alikhan N.F."/>
            <person name="Baker D."/>
            <person name="Gharbi K."/>
            <person name="Hall N."/>
            <person name="Watson M."/>
            <person name="Adriaenssens E.M."/>
            <person name="Foster-Nyarko E."/>
            <person name="Jarju S."/>
            <person name="Secka A."/>
            <person name="Antonio M."/>
            <person name="Oren A."/>
            <person name="Chaudhuri R.R."/>
            <person name="La Ragione R."/>
            <person name="Hildebrand F."/>
            <person name="Pallen M.J."/>
        </authorList>
    </citation>
    <scope>NUCLEOTIDE SEQUENCE</scope>
    <source>
        <strain evidence="1">1748</strain>
    </source>
</reference>
<organism evidence="1 2">
    <name type="scientific">Candidatus Scatoplasma merdavium</name>
    <dbReference type="NCBI Taxonomy" id="2840932"/>
    <lineage>
        <taxon>Bacteria</taxon>
        <taxon>Bacillati</taxon>
        <taxon>Bacillota</taxon>
        <taxon>Bacilli</taxon>
        <taxon>Bacillales</taxon>
        <taxon>Candidatus Scatoplasma</taxon>
    </lineage>
</organism>
<name>A0A9D9D9Y5_9BACL</name>
<proteinExistence type="predicted"/>
<evidence type="ECO:0000313" key="1">
    <source>
        <dbReference type="EMBL" id="MBO8414528.1"/>
    </source>
</evidence>
<dbReference type="Proteomes" id="UP000823629">
    <property type="component" value="Unassembled WGS sequence"/>
</dbReference>
<comment type="caution">
    <text evidence="1">The sequence shown here is derived from an EMBL/GenBank/DDBJ whole genome shotgun (WGS) entry which is preliminary data.</text>
</comment>
<evidence type="ECO:0000313" key="2">
    <source>
        <dbReference type="Proteomes" id="UP000823629"/>
    </source>
</evidence>
<dbReference type="AlphaFoldDB" id="A0A9D9D9Y5"/>
<dbReference type="EMBL" id="JADING010000099">
    <property type="protein sequence ID" value="MBO8414528.1"/>
    <property type="molecule type" value="Genomic_DNA"/>
</dbReference>
<reference evidence="1" key="1">
    <citation type="submission" date="2020-10" db="EMBL/GenBank/DDBJ databases">
        <authorList>
            <person name="Gilroy R."/>
        </authorList>
    </citation>
    <scope>NUCLEOTIDE SEQUENCE</scope>
    <source>
        <strain evidence="1">1748</strain>
    </source>
</reference>